<evidence type="ECO:0000313" key="3">
    <source>
        <dbReference type="Proteomes" id="UP001062901"/>
    </source>
</evidence>
<protein>
    <recommendedName>
        <fullName evidence="4">Ribbon-helix-helix protein CopG domain-containing protein</fullName>
    </recommendedName>
</protein>
<accession>A0ABQ0P029</accession>
<evidence type="ECO:0000313" key="2">
    <source>
        <dbReference type="EMBL" id="GBQ07505.1"/>
    </source>
</evidence>
<dbReference type="EMBL" id="BAQD01000033">
    <property type="protein sequence ID" value="GBQ07505.1"/>
    <property type="molecule type" value="Genomic_DNA"/>
</dbReference>
<dbReference type="Proteomes" id="UP001062901">
    <property type="component" value="Unassembled WGS sequence"/>
</dbReference>
<reference evidence="2" key="1">
    <citation type="submission" date="2013-04" db="EMBL/GenBank/DDBJ databases">
        <title>The genome sequencing project of 58 acetic acid bacteria.</title>
        <authorList>
            <person name="Okamoto-Kainuma A."/>
            <person name="Ishikawa M."/>
            <person name="Umino S."/>
            <person name="Koizumi Y."/>
            <person name="Shiwa Y."/>
            <person name="Yoshikawa H."/>
            <person name="Matsutani M."/>
            <person name="Matsushita K."/>
        </authorList>
    </citation>
    <scope>NUCLEOTIDE SEQUENCE</scope>
    <source>
        <strain evidence="2">DSM 15669</strain>
    </source>
</reference>
<sequence>MSMLIKDNLKKRGRGRPSTGGAYPLIGSRMPPDLVKEIDSWASANKMSRAEAIRVLVKIGLGRN</sequence>
<proteinExistence type="predicted"/>
<comment type="caution">
    <text evidence="2">The sequence shown here is derived from an EMBL/GenBank/DDBJ whole genome shotgun (WGS) entry which is preliminary data.</text>
</comment>
<organism evidence="2 3">
    <name type="scientific">Saccharibacter floricola DSM 15669</name>
    <dbReference type="NCBI Taxonomy" id="1123227"/>
    <lineage>
        <taxon>Bacteria</taxon>
        <taxon>Pseudomonadati</taxon>
        <taxon>Pseudomonadota</taxon>
        <taxon>Alphaproteobacteria</taxon>
        <taxon>Acetobacterales</taxon>
        <taxon>Acetobacteraceae</taxon>
        <taxon>Saccharibacter</taxon>
    </lineage>
</organism>
<evidence type="ECO:0000256" key="1">
    <source>
        <dbReference type="SAM" id="MobiDB-lite"/>
    </source>
</evidence>
<keyword evidence="3" id="KW-1185">Reference proteome</keyword>
<evidence type="ECO:0008006" key="4">
    <source>
        <dbReference type="Google" id="ProtNLM"/>
    </source>
</evidence>
<feature type="region of interest" description="Disordered" evidence="1">
    <location>
        <begin position="1"/>
        <end position="26"/>
    </location>
</feature>
<gene>
    <name evidence="2" type="ORF">AA15669_1408</name>
</gene>
<name>A0ABQ0P029_9PROT</name>